<sequence>MLPRGATGAGARYPVRHGVIRHCTGAGPVRNGADRTRSFDRTYHAGGTLPVQDARSRARSYAVDTDLRQGPAITPCANTHERLVPKSRLRSERDDVPGAVPCQLRARERSSGVGKMLETRGAKVVVPPLDARCMGPTGALSAAGRVAGLTGRQRRATRRLRRLGRHRSQCVKSFRSSPPIAASFIAIIGSMSKPATRHASMPPVSGNASLTPDKRNCLAIDTADTSRGHAQ</sequence>
<protein>
    <submittedName>
        <fullName evidence="1">Uncharacterized protein</fullName>
    </submittedName>
</protein>
<reference evidence="1 2" key="1">
    <citation type="journal article" date="2017" name="Genome Announc.">
        <title>Complete Genome Sequence of Burkholderia stabilis FERMP-21014.</title>
        <authorList>
            <person name="Konishi K."/>
            <person name="Kumagai T."/>
            <person name="Sakasegawa S."/>
            <person name="Tamura T."/>
        </authorList>
    </citation>
    <scope>NUCLEOTIDE SEQUENCE [LARGE SCALE GENOMIC DNA]</scope>
    <source>
        <strain evidence="1 2">FERMP-21014</strain>
    </source>
</reference>
<proteinExistence type="predicted"/>
<evidence type="ECO:0000313" key="1">
    <source>
        <dbReference type="EMBL" id="BAX63337.1"/>
    </source>
</evidence>
<dbReference type="EMBL" id="AP018113">
    <property type="protein sequence ID" value="BAX63337.1"/>
    <property type="molecule type" value="Genomic_DNA"/>
</dbReference>
<gene>
    <name evidence="1" type="ORF">BSFP_062100</name>
</gene>
<dbReference type="AlphaFoldDB" id="A0A1Y1C015"/>
<accession>A0A1Y1C015</accession>
<dbReference type="Proteomes" id="UP000218432">
    <property type="component" value="Chromosome 3"/>
</dbReference>
<name>A0A1Y1C015_9BURK</name>
<evidence type="ECO:0000313" key="2">
    <source>
        <dbReference type="Proteomes" id="UP000218432"/>
    </source>
</evidence>
<organism evidence="1 2">
    <name type="scientific">Burkholderia stabilis</name>
    <dbReference type="NCBI Taxonomy" id="95485"/>
    <lineage>
        <taxon>Bacteria</taxon>
        <taxon>Pseudomonadati</taxon>
        <taxon>Pseudomonadota</taxon>
        <taxon>Betaproteobacteria</taxon>
        <taxon>Burkholderiales</taxon>
        <taxon>Burkholderiaceae</taxon>
        <taxon>Burkholderia</taxon>
        <taxon>Burkholderia cepacia complex</taxon>
    </lineage>
</organism>